<feature type="compositionally biased region" description="Basic and acidic residues" evidence="4">
    <location>
        <begin position="212"/>
        <end position="223"/>
    </location>
</feature>
<dbReference type="HOGENOM" id="CLU_086301_0_0_9"/>
<keyword evidence="1" id="KW-0805">Transcription regulation</keyword>
<dbReference type="SMART" id="SM00347">
    <property type="entry name" value="HTH_MARR"/>
    <property type="match status" value="1"/>
</dbReference>
<sequence length="241" mass="28551">MSHFTMQLLKQIEAVSGVARALFLQNNQRFDGQQQVINLLGKEDGMTQGNLAELLDIRPSSLAELIKKLEKAGAVTRVEDENDKRIKRVYLTEEGRKRVIQTSDVREDLSAQFFAGLTEEEQQQFSRYLDKIVDGWPEDFDNYQTRTNDPMERLAKFQQLRQTMMGVDWQALSRQDQHRVHRDFKRQLRQAGMDNRMWKRQFEQIMREQRGMHRGGFNDRPFERPCPPKQEHNSESDWTDF</sequence>
<feature type="region of interest" description="Disordered" evidence="4">
    <location>
        <begin position="212"/>
        <end position="241"/>
    </location>
</feature>
<dbReference type="EMBL" id="AHYT01000001">
    <property type="protein sequence ID" value="EOT30657.1"/>
    <property type="molecule type" value="Genomic_DNA"/>
</dbReference>
<protein>
    <recommendedName>
        <fullName evidence="5">HTH marR-type domain-containing protein</fullName>
    </recommendedName>
</protein>
<dbReference type="eggNOG" id="COG1846">
    <property type="taxonomic scope" value="Bacteria"/>
</dbReference>
<dbReference type="Proteomes" id="UP000014136">
    <property type="component" value="Unassembled WGS sequence"/>
</dbReference>
<dbReference type="InterPro" id="IPR011991">
    <property type="entry name" value="ArsR-like_HTH"/>
</dbReference>
<evidence type="ECO:0000256" key="3">
    <source>
        <dbReference type="ARBA" id="ARBA00023163"/>
    </source>
</evidence>
<keyword evidence="7" id="KW-1185">Reference proteome</keyword>
<keyword evidence="3" id="KW-0804">Transcription</keyword>
<evidence type="ECO:0000256" key="2">
    <source>
        <dbReference type="ARBA" id="ARBA00023125"/>
    </source>
</evidence>
<dbReference type="InterPro" id="IPR000835">
    <property type="entry name" value="HTH_MarR-typ"/>
</dbReference>
<keyword evidence="2" id="KW-0238">DNA-binding</keyword>
<dbReference type="InterPro" id="IPR036388">
    <property type="entry name" value="WH-like_DNA-bd_sf"/>
</dbReference>
<reference evidence="6 7" key="1">
    <citation type="submission" date="2013-03" db="EMBL/GenBank/DDBJ databases">
        <title>The Genome Sequence of Enterococcus saccharolyticus ATCC_43076 (Illumina only assembly).</title>
        <authorList>
            <consortium name="The Broad Institute Genomics Platform"/>
            <consortium name="The Broad Institute Genome Sequencing Center for Infectious Disease"/>
            <person name="Earl A."/>
            <person name="Russ C."/>
            <person name="Gilmore M."/>
            <person name="Surin D."/>
            <person name="Walker B."/>
            <person name="Young S."/>
            <person name="Zeng Q."/>
            <person name="Gargeya S."/>
            <person name="Fitzgerald M."/>
            <person name="Haas B."/>
            <person name="Abouelleil A."/>
            <person name="Allen A.W."/>
            <person name="Alvarado L."/>
            <person name="Arachchi H.M."/>
            <person name="Berlin A.M."/>
            <person name="Chapman S.B."/>
            <person name="Gainer-Dewar J."/>
            <person name="Goldberg J."/>
            <person name="Griggs A."/>
            <person name="Gujja S."/>
            <person name="Hansen M."/>
            <person name="Howarth C."/>
            <person name="Imamovic A."/>
            <person name="Ireland A."/>
            <person name="Larimer J."/>
            <person name="McCowan C."/>
            <person name="Murphy C."/>
            <person name="Pearson M."/>
            <person name="Poon T.W."/>
            <person name="Priest M."/>
            <person name="Roberts A."/>
            <person name="Saif S."/>
            <person name="Shea T."/>
            <person name="Sisk P."/>
            <person name="Sykes S."/>
            <person name="Wortman J."/>
            <person name="Nusbaum C."/>
            <person name="Birren B."/>
        </authorList>
    </citation>
    <scope>NUCLEOTIDE SEQUENCE [LARGE SCALE GENOMIC DNA]</scope>
    <source>
        <strain evidence="6 7">ATCC 43076</strain>
    </source>
</reference>
<dbReference type="PATRIC" id="fig|1139996.3.peg.355"/>
<accession>S0JEG5</accession>
<dbReference type="GO" id="GO:0003700">
    <property type="term" value="F:DNA-binding transcription factor activity"/>
    <property type="evidence" value="ECO:0007669"/>
    <property type="project" value="InterPro"/>
</dbReference>
<name>S0JEG5_9ENTE</name>
<dbReference type="AlphaFoldDB" id="S0JEG5"/>
<dbReference type="PANTHER" id="PTHR42756:SF1">
    <property type="entry name" value="TRANSCRIPTIONAL REPRESSOR OF EMRAB OPERON"/>
    <property type="match status" value="1"/>
</dbReference>
<gene>
    <name evidence="6" type="ORF">OMQ_00361</name>
</gene>
<organism evidence="6 7">
    <name type="scientific">Enterococcus saccharolyticus subsp. saccharolyticus ATCC 43076</name>
    <dbReference type="NCBI Taxonomy" id="1139996"/>
    <lineage>
        <taxon>Bacteria</taxon>
        <taxon>Bacillati</taxon>
        <taxon>Bacillota</taxon>
        <taxon>Bacilli</taxon>
        <taxon>Lactobacillales</taxon>
        <taxon>Enterococcaceae</taxon>
        <taxon>Enterococcus</taxon>
    </lineage>
</organism>
<evidence type="ECO:0000256" key="4">
    <source>
        <dbReference type="SAM" id="MobiDB-lite"/>
    </source>
</evidence>
<feature type="domain" description="HTH marR-type" evidence="5">
    <location>
        <begin position="1"/>
        <end position="134"/>
    </location>
</feature>
<evidence type="ECO:0000259" key="5">
    <source>
        <dbReference type="PROSITE" id="PS50995"/>
    </source>
</evidence>
<dbReference type="OrthoDB" id="3254893at2"/>
<dbReference type="GO" id="GO:0003677">
    <property type="term" value="F:DNA binding"/>
    <property type="evidence" value="ECO:0007669"/>
    <property type="project" value="UniProtKB-KW"/>
</dbReference>
<dbReference type="Gene3D" id="1.10.10.10">
    <property type="entry name" value="Winged helix-like DNA-binding domain superfamily/Winged helix DNA-binding domain"/>
    <property type="match status" value="1"/>
</dbReference>
<dbReference type="CDD" id="cd00090">
    <property type="entry name" value="HTH_ARSR"/>
    <property type="match status" value="1"/>
</dbReference>
<dbReference type="SUPFAM" id="SSF46785">
    <property type="entry name" value="Winged helix' DNA-binding domain"/>
    <property type="match status" value="1"/>
</dbReference>
<proteinExistence type="predicted"/>
<comment type="caution">
    <text evidence="6">The sequence shown here is derived from an EMBL/GenBank/DDBJ whole genome shotgun (WGS) entry which is preliminary data.</text>
</comment>
<dbReference type="PRINTS" id="PR00598">
    <property type="entry name" value="HTHMARR"/>
</dbReference>
<dbReference type="Pfam" id="PF01047">
    <property type="entry name" value="MarR"/>
    <property type="match status" value="1"/>
</dbReference>
<dbReference type="InterPro" id="IPR023187">
    <property type="entry name" value="Tscrpt_reg_MarR-type_CS"/>
</dbReference>
<evidence type="ECO:0000256" key="1">
    <source>
        <dbReference type="ARBA" id="ARBA00023015"/>
    </source>
</evidence>
<evidence type="ECO:0000313" key="6">
    <source>
        <dbReference type="EMBL" id="EOT30657.1"/>
    </source>
</evidence>
<dbReference type="PROSITE" id="PS01117">
    <property type="entry name" value="HTH_MARR_1"/>
    <property type="match status" value="1"/>
</dbReference>
<dbReference type="PANTHER" id="PTHR42756">
    <property type="entry name" value="TRANSCRIPTIONAL REGULATOR, MARR"/>
    <property type="match status" value="1"/>
</dbReference>
<dbReference type="PROSITE" id="PS50995">
    <property type="entry name" value="HTH_MARR_2"/>
    <property type="match status" value="1"/>
</dbReference>
<dbReference type="InterPro" id="IPR036390">
    <property type="entry name" value="WH_DNA-bd_sf"/>
</dbReference>
<dbReference type="RefSeq" id="WP_016174172.1">
    <property type="nucleotide sequence ID" value="NZ_KE136389.1"/>
</dbReference>
<evidence type="ECO:0000313" key="7">
    <source>
        <dbReference type="Proteomes" id="UP000014136"/>
    </source>
</evidence>
<dbReference type="STRING" id="41997.RV16_GL002427"/>